<sequence>MVPLRLSRLSRKVVGWCLQISLNLPVLTSSKTVLTSFKITTYFLNPSKSSGRVDAASTRNRSMFLTLLDSICKRTVSSARVEAAPRRRRRGADEKKM</sequence>
<reference evidence="1 2" key="1">
    <citation type="journal article" date="2021" name="Elife">
        <title>Chloroplast acquisition without the gene transfer in kleptoplastic sea slugs, Plakobranchus ocellatus.</title>
        <authorList>
            <person name="Maeda T."/>
            <person name="Takahashi S."/>
            <person name="Yoshida T."/>
            <person name="Shimamura S."/>
            <person name="Takaki Y."/>
            <person name="Nagai Y."/>
            <person name="Toyoda A."/>
            <person name="Suzuki Y."/>
            <person name="Arimoto A."/>
            <person name="Ishii H."/>
            <person name="Satoh N."/>
            <person name="Nishiyama T."/>
            <person name="Hasebe M."/>
            <person name="Maruyama T."/>
            <person name="Minagawa J."/>
            <person name="Obokata J."/>
            <person name="Shigenobu S."/>
        </authorList>
    </citation>
    <scope>NUCLEOTIDE SEQUENCE [LARGE SCALE GENOMIC DNA]</scope>
</reference>
<keyword evidence="2" id="KW-1185">Reference proteome</keyword>
<protein>
    <recommendedName>
        <fullName evidence="3">Secreted protein</fullName>
    </recommendedName>
</protein>
<evidence type="ECO:0008006" key="3">
    <source>
        <dbReference type="Google" id="ProtNLM"/>
    </source>
</evidence>
<dbReference type="EMBL" id="BMAT01001684">
    <property type="protein sequence ID" value="GFR90327.1"/>
    <property type="molecule type" value="Genomic_DNA"/>
</dbReference>
<dbReference type="Proteomes" id="UP000762676">
    <property type="component" value="Unassembled WGS sequence"/>
</dbReference>
<comment type="caution">
    <text evidence="1">The sequence shown here is derived from an EMBL/GenBank/DDBJ whole genome shotgun (WGS) entry which is preliminary data.</text>
</comment>
<accession>A0AAV4GWS9</accession>
<evidence type="ECO:0000313" key="1">
    <source>
        <dbReference type="EMBL" id="GFR90327.1"/>
    </source>
</evidence>
<proteinExistence type="predicted"/>
<name>A0AAV4GWS9_9GAST</name>
<dbReference type="AlphaFoldDB" id="A0AAV4GWS9"/>
<organism evidence="1 2">
    <name type="scientific">Elysia marginata</name>
    <dbReference type="NCBI Taxonomy" id="1093978"/>
    <lineage>
        <taxon>Eukaryota</taxon>
        <taxon>Metazoa</taxon>
        <taxon>Spiralia</taxon>
        <taxon>Lophotrochozoa</taxon>
        <taxon>Mollusca</taxon>
        <taxon>Gastropoda</taxon>
        <taxon>Heterobranchia</taxon>
        <taxon>Euthyneura</taxon>
        <taxon>Panpulmonata</taxon>
        <taxon>Sacoglossa</taxon>
        <taxon>Placobranchoidea</taxon>
        <taxon>Plakobranchidae</taxon>
        <taxon>Elysia</taxon>
    </lineage>
</organism>
<evidence type="ECO:0000313" key="2">
    <source>
        <dbReference type="Proteomes" id="UP000762676"/>
    </source>
</evidence>
<gene>
    <name evidence="1" type="ORF">ElyMa_000814900</name>
</gene>